<evidence type="ECO:0000259" key="7">
    <source>
        <dbReference type="Pfam" id="PF00590"/>
    </source>
</evidence>
<dbReference type="PANTHER" id="PTHR46111">
    <property type="entry name" value="RIBOSOMAL RNA SMALL SUBUNIT METHYLTRANSFERASE I"/>
    <property type="match status" value="1"/>
</dbReference>
<dbReference type="InterPro" id="IPR014777">
    <property type="entry name" value="4pyrrole_Mease_sub1"/>
</dbReference>
<dbReference type="Pfam" id="PF00590">
    <property type="entry name" value="TP_methylase"/>
    <property type="match status" value="1"/>
</dbReference>
<dbReference type="InterPro" id="IPR035996">
    <property type="entry name" value="4pyrrol_Methylase_sf"/>
</dbReference>
<comment type="similarity">
    <text evidence="6">Belongs to the methyltransferase superfamily. RsmI family.</text>
</comment>
<organism evidence="8 9">
    <name type="scientific">Lyticum sinuosum</name>
    <dbReference type="NCBI Taxonomy" id="1332059"/>
    <lineage>
        <taxon>Bacteria</taxon>
        <taxon>Pseudomonadati</taxon>
        <taxon>Pseudomonadota</taxon>
        <taxon>Alphaproteobacteria</taxon>
        <taxon>Rickettsiales</taxon>
        <taxon>Lyticum</taxon>
    </lineage>
</organism>
<evidence type="ECO:0000256" key="5">
    <source>
        <dbReference type="ARBA" id="ARBA00022691"/>
    </source>
</evidence>
<evidence type="ECO:0000256" key="2">
    <source>
        <dbReference type="ARBA" id="ARBA00022552"/>
    </source>
</evidence>
<accession>A0AAE4VMB0</accession>
<keyword evidence="5 6" id="KW-0949">S-adenosyl-L-methionine</keyword>
<keyword evidence="3 6" id="KW-0489">Methyltransferase</keyword>
<comment type="function">
    <text evidence="6">Catalyzes the 2'-O-methylation of the ribose of cytidine 1402 (C1402) in 16S rRNA.</text>
</comment>
<evidence type="ECO:0000256" key="3">
    <source>
        <dbReference type="ARBA" id="ARBA00022603"/>
    </source>
</evidence>
<dbReference type="GO" id="GO:0070677">
    <property type="term" value="F:rRNA (cytosine-2'-O-)-methyltransferase activity"/>
    <property type="evidence" value="ECO:0007669"/>
    <property type="project" value="UniProtKB-UniRule"/>
</dbReference>
<keyword evidence="2 6" id="KW-0698">rRNA processing</keyword>
<gene>
    <name evidence="6" type="primary">rsmI</name>
    <name evidence="8" type="ORF">Lyticum_00604</name>
</gene>
<dbReference type="EC" id="2.1.1.198" evidence="6"/>
<dbReference type="InterPro" id="IPR014776">
    <property type="entry name" value="4pyrrole_Mease_sub2"/>
</dbReference>
<evidence type="ECO:0000256" key="4">
    <source>
        <dbReference type="ARBA" id="ARBA00022679"/>
    </source>
</evidence>
<dbReference type="PROSITE" id="PS01296">
    <property type="entry name" value="RSMI"/>
    <property type="match status" value="1"/>
</dbReference>
<feature type="domain" description="Tetrapyrrole methylase" evidence="7">
    <location>
        <begin position="63"/>
        <end position="260"/>
    </location>
</feature>
<evidence type="ECO:0000256" key="1">
    <source>
        <dbReference type="ARBA" id="ARBA00022490"/>
    </source>
</evidence>
<comment type="catalytic activity">
    <reaction evidence="6">
        <text>cytidine(1402) in 16S rRNA + S-adenosyl-L-methionine = 2'-O-methylcytidine(1402) in 16S rRNA + S-adenosyl-L-homocysteine + H(+)</text>
        <dbReference type="Rhea" id="RHEA:42924"/>
        <dbReference type="Rhea" id="RHEA-COMP:10285"/>
        <dbReference type="Rhea" id="RHEA-COMP:10286"/>
        <dbReference type="ChEBI" id="CHEBI:15378"/>
        <dbReference type="ChEBI" id="CHEBI:57856"/>
        <dbReference type="ChEBI" id="CHEBI:59789"/>
        <dbReference type="ChEBI" id="CHEBI:74495"/>
        <dbReference type="ChEBI" id="CHEBI:82748"/>
        <dbReference type="EC" id="2.1.1.198"/>
    </reaction>
</comment>
<keyword evidence="9" id="KW-1185">Reference proteome</keyword>
<reference evidence="8" key="1">
    <citation type="submission" date="2023-02" db="EMBL/GenBank/DDBJ databases">
        <title>Host association and intracellularity evolved multiple times independently in the Rickettsiales.</title>
        <authorList>
            <person name="Castelli M."/>
            <person name="Nardi T."/>
            <person name="Gammuto L."/>
            <person name="Bellinzona G."/>
            <person name="Sabaneyeva E."/>
            <person name="Potekhin A."/>
            <person name="Serra V."/>
            <person name="Petroni G."/>
            <person name="Sassera D."/>
        </authorList>
    </citation>
    <scope>NUCLEOTIDE SEQUENCE</scope>
    <source>
        <strain evidence="8">USBL-36I1</strain>
    </source>
</reference>
<name>A0AAE4VMB0_9RICK</name>
<dbReference type="Gene3D" id="3.30.950.10">
    <property type="entry name" value="Methyltransferase, Cobalt-precorrin-4 Transmethylase, Domain 2"/>
    <property type="match status" value="1"/>
</dbReference>
<dbReference type="PANTHER" id="PTHR46111:SF1">
    <property type="entry name" value="RIBOSOMAL RNA SMALL SUBUNIT METHYLTRANSFERASE I"/>
    <property type="match status" value="1"/>
</dbReference>
<dbReference type="InterPro" id="IPR018063">
    <property type="entry name" value="SAM_MeTrfase_RsmI_CS"/>
</dbReference>
<evidence type="ECO:0000313" key="9">
    <source>
        <dbReference type="Proteomes" id="UP001289135"/>
    </source>
</evidence>
<evidence type="ECO:0000256" key="6">
    <source>
        <dbReference type="HAMAP-Rule" id="MF_01877"/>
    </source>
</evidence>
<comment type="subcellular location">
    <subcellularLocation>
        <location evidence="6">Cytoplasm</location>
    </subcellularLocation>
</comment>
<dbReference type="InterPro" id="IPR008189">
    <property type="entry name" value="rRNA_ssu_MeTfrase_I"/>
</dbReference>
<dbReference type="SUPFAM" id="SSF53790">
    <property type="entry name" value="Tetrapyrrole methylase"/>
    <property type="match status" value="1"/>
</dbReference>
<dbReference type="Proteomes" id="UP001289135">
    <property type="component" value="Unassembled WGS sequence"/>
</dbReference>
<keyword evidence="4 6" id="KW-0808">Transferase</keyword>
<dbReference type="RefSeq" id="WP_322498853.1">
    <property type="nucleotide sequence ID" value="NZ_JARGYU010000002.1"/>
</dbReference>
<dbReference type="AlphaFoldDB" id="A0AAE4VMB0"/>
<protein>
    <recommendedName>
        <fullName evidence="6">Ribosomal RNA small subunit methyltransferase I</fullName>
        <ecNumber evidence="6">2.1.1.198</ecNumber>
    </recommendedName>
    <alternativeName>
        <fullName evidence="6">16S rRNA 2'-O-ribose C1402 methyltransferase</fullName>
    </alternativeName>
    <alternativeName>
        <fullName evidence="6">rRNA (cytidine-2'-O-)-methyltransferase RsmI</fullName>
    </alternativeName>
</protein>
<dbReference type="Gene3D" id="3.40.1010.10">
    <property type="entry name" value="Cobalt-precorrin-4 Transmethylase, Domain 1"/>
    <property type="match status" value="1"/>
</dbReference>
<dbReference type="InterPro" id="IPR000878">
    <property type="entry name" value="4pyrrol_Mease"/>
</dbReference>
<evidence type="ECO:0000313" key="8">
    <source>
        <dbReference type="EMBL" id="MDZ5761428.1"/>
    </source>
</evidence>
<dbReference type="EMBL" id="JARGYU010000002">
    <property type="protein sequence ID" value="MDZ5761428.1"/>
    <property type="molecule type" value="Genomic_DNA"/>
</dbReference>
<sequence>MNIKRKKNKIKIYNNNNLSKTNTIDKNEFINLSEKNLNNDIPSWQKMIDFVINQQNIPSGGCLYVVATPIGNLYDITLRGLAILSSSDIILAENTIITHKILNFYNIKSQKIISFHDFDHNIDYALNLLNSGKKVSLVSDAGTPTISDPGSILIYRAKISNIRVIPIPGPSSISAAMSVSGVLGDNWLFVGFLPKKSSQKKNKLEYLKELDTNVIILESPYRILDTLYKILDIFGSKHMICIGREMTKMHEEIIFDTIENIFILYNKREIIKGEIVLIISQDNKTLEDNIQLHKKEVIEYHQSNIENNNIMQHTQNKKCNHIINNIKTINNDNNNDNMQDSIKNFIKSNVLCSDVKENNIESNIIENIAKIENSAKKIFQSLFEYQIPLNTATRIVVNLLNINRNTAYKIGLLTQKINSVNGFTIDKNKN</sequence>
<dbReference type="CDD" id="cd11648">
    <property type="entry name" value="RsmI"/>
    <property type="match status" value="1"/>
</dbReference>
<dbReference type="HAMAP" id="MF_01877">
    <property type="entry name" value="16SrRNA_methyltr_I"/>
    <property type="match status" value="1"/>
</dbReference>
<dbReference type="GO" id="GO:0005737">
    <property type="term" value="C:cytoplasm"/>
    <property type="evidence" value="ECO:0007669"/>
    <property type="project" value="UniProtKB-SubCell"/>
</dbReference>
<proteinExistence type="inferred from homology"/>
<keyword evidence="1 6" id="KW-0963">Cytoplasm</keyword>
<comment type="caution">
    <text evidence="8">The sequence shown here is derived from an EMBL/GenBank/DDBJ whole genome shotgun (WGS) entry which is preliminary data.</text>
</comment>
<dbReference type="NCBIfam" id="TIGR00096">
    <property type="entry name" value="16S rRNA (cytidine(1402)-2'-O)-methyltransferase"/>
    <property type="match status" value="1"/>
</dbReference>